<dbReference type="RefSeq" id="WP_151622111.1">
    <property type="nucleotide sequence ID" value="NZ_CP043028.1"/>
</dbReference>
<dbReference type="KEGG" id="pxv:FXF36_01380"/>
<keyword evidence="1" id="KW-0732">Signal</keyword>
<feature type="chain" id="PRO_5024864240" evidence="1">
    <location>
        <begin position="33"/>
        <end position="250"/>
    </location>
</feature>
<accession>A0A5P6VLT2</accession>
<evidence type="ECO:0000256" key="1">
    <source>
        <dbReference type="SAM" id="SignalP"/>
    </source>
</evidence>
<evidence type="ECO:0000313" key="3">
    <source>
        <dbReference type="Proteomes" id="UP000327030"/>
    </source>
</evidence>
<sequence>MKGLMKKPLFVLATGVILVAGSAIGVTQATRAAETTSSQEQGVQFETAEFTVDLQEKQDGSFVTVAGTNDKPGKLVFTSLDDVSKGKEEIKVNHNYPEEVRVVNNSDGEFPQYVRVTVTKCWIDENGKKDTGADPELITLNTESGWSMLQTSAGNKESAVFYYTKPITKGQAVTLIDSVSLGEGVINAYSRTSEDGCVTIEGYEGKTFEVQVRVDAVQAHHAEEAMLGAWGVLAEFDASGNLISIDGENL</sequence>
<proteinExistence type="predicted"/>
<gene>
    <name evidence="2" type="ORF">FXF36_01380</name>
</gene>
<dbReference type="Proteomes" id="UP000327030">
    <property type="component" value="Chromosome 1"/>
</dbReference>
<reference evidence="3" key="1">
    <citation type="submission" date="2019-08" db="EMBL/GenBank/DDBJ databases">
        <title>Complete Genome Sequence of the Polysaccharide-Degrading Rumen Bacterium Pseudobutyrivibrio xylanivorans MA3014.</title>
        <authorList>
            <person name="Palevich N."/>
            <person name="Maclean P.H."/>
            <person name="Kelly W.J."/>
            <person name="Leahy S.C."/>
            <person name="Rakonjac J."/>
            <person name="Attwood G.T."/>
        </authorList>
    </citation>
    <scope>NUCLEOTIDE SEQUENCE [LARGE SCALE GENOMIC DNA]</scope>
    <source>
        <strain evidence="3">MA3014</strain>
    </source>
</reference>
<evidence type="ECO:0000313" key="2">
    <source>
        <dbReference type="EMBL" id="QFJ53613.1"/>
    </source>
</evidence>
<protein>
    <submittedName>
        <fullName evidence="2">Uncharacterized protein</fullName>
    </submittedName>
</protein>
<name>A0A5P6VLT2_PSEXY</name>
<feature type="signal peptide" evidence="1">
    <location>
        <begin position="1"/>
        <end position="32"/>
    </location>
</feature>
<dbReference type="OrthoDB" id="2043059at2"/>
<dbReference type="EMBL" id="CP043028">
    <property type="protein sequence ID" value="QFJ53613.1"/>
    <property type="molecule type" value="Genomic_DNA"/>
</dbReference>
<organism evidence="2 3">
    <name type="scientific">Pseudobutyrivibrio xylanivorans</name>
    <dbReference type="NCBI Taxonomy" id="185007"/>
    <lineage>
        <taxon>Bacteria</taxon>
        <taxon>Bacillati</taxon>
        <taxon>Bacillota</taxon>
        <taxon>Clostridia</taxon>
        <taxon>Lachnospirales</taxon>
        <taxon>Lachnospiraceae</taxon>
        <taxon>Pseudobutyrivibrio</taxon>
    </lineage>
</organism>
<dbReference type="AlphaFoldDB" id="A0A5P6VLT2"/>